<evidence type="ECO:0000259" key="1">
    <source>
        <dbReference type="Pfam" id="PF04773"/>
    </source>
</evidence>
<dbReference type="InterPro" id="IPR006860">
    <property type="entry name" value="FecR"/>
</dbReference>
<dbReference type="InterPro" id="IPR032508">
    <property type="entry name" value="FecR_C"/>
</dbReference>
<name>A0A563UC71_9SPHI</name>
<dbReference type="Proteomes" id="UP000320042">
    <property type="component" value="Unassembled WGS sequence"/>
</dbReference>
<sequence length="352" mass="39217">MNKPLPGNLLDKYLNGTCSAMEEELVLAWYKSYDKEADHISGLSEAEQLALEEKIYDAILQKIAYRQPIVEAQVIELNKPKLPWYKIGAAAAVITIAVTAGIFYTKSNTTPAPHTASAETVEYILIANNSNHIYKSVLPDSSTVWVNPHATLKYPSVFDKAARMVSMTGECFFEVTKNPKRPFIITSNNIITKVWGTSFFVRDNDIDKAASVSVVTGKVSVSVKSKTSTNNIAQLNKGEVILYLKQKAVFSRATKALQMQSNKPDAELQIWKHANLVFDNKALRDIVPQLNATYNVNIKVADDKLNRFMLNADLTGLNLPDVLDALSKALNIDYSFINNTIVLNQPINYRKN</sequence>
<dbReference type="Gene3D" id="3.55.50.30">
    <property type="match status" value="1"/>
</dbReference>
<dbReference type="AlphaFoldDB" id="A0A563UC71"/>
<feature type="domain" description="Protein FecR C-terminal" evidence="2">
    <location>
        <begin position="276"/>
        <end position="342"/>
    </location>
</feature>
<evidence type="ECO:0000259" key="2">
    <source>
        <dbReference type="Pfam" id="PF16344"/>
    </source>
</evidence>
<dbReference type="InterPro" id="IPR012373">
    <property type="entry name" value="Ferrdict_sens_TM"/>
</dbReference>
<dbReference type="Pfam" id="PF04773">
    <property type="entry name" value="FecR"/>
    <property type="match status" value="1"/>
</dbReference>
<feature type="domain" description="FecR protein" evidence="1">
    <location>
        <begin position="131"/>
        <end position="219"/>
    </location>
</feature>
<dbReference type="EMBL" id="VOEJ01000005">
    <property type="protein sequence ID" value="TWR28934.1"/>
    <property type="molecule type" value="Genomic_DNA"/>
</dbReference>
<dbReference type="GO" id="GO:0016989">
    <property type="term" value="F:sigma factor antagonist activity"/>
    <property type="evidence" value="ECO:0007669"/>
    <property type="project" value="TreeGrafter"/>
</dbReference>
<evidence type="ECO:0000313" key="4">
    <source>
        <dbReference type="Proteomes" id="UP000320042"/>
    </source>
</evidence>
<dbReference type="OrthoDB" id="645173at2"/>
<dbReference type="Gene3D" id="2.60.120.1440">
    <property type="match status" value="1"/>
</dbReference>
<dbReference type="RefSeq" id="WP_146382120.1">
    <property type="nucleotide sequence ID" value="NZ_VOEJ01000005.1"/>
</dbReference>
<dbReference type="PIRSF" id="PIRSF018266">
    <property type="entry name" value="FecR"/>
    <property type="match status" value="1"/>
</dbReference>
<organism evidence="3 4">
    <name type="scientific">Mucilaginibacter pallidiroseus</name>
    <dbReference type="NCBI Taxonomy" id="2599295"/>
    <lineage>
        <taxon>Bacteria</taxon>
        <taxon>Pseudomonadati</taxon>
        <taxon>Bacteroidota</taxon>
        <taxon>Sphingobacteriia</taxon>
        <taxon>Sphingobacteriales</taxon>
        <taxon>Sphingobacteriaceae</taxon>
        <taxon>Mucilaginibacter</taxon>
    </lineage>
</organism>
<comment type="caution">
    <text evidence="3">The sequence shown here is derived from an EMBL/GenBank/DDBJ whole genome shotgun (WGS) entry which is preliminary data.</text>
</comment>
<gene>
    <name evidence="3" type="ORF">FPZ43_11760</name>
</gene>
<reference evidence="3 4" key="1">
    <citation type="submission" date="2019-07" db="EMBL/GenBank/DDBJ databases">
        <authorList>
            <person name="Kim J."/>
        </authorList>
    </citation>
    <scope>NUCLEOTIDE SEQUENCE [LARGE SCALE GENOMIC DNA]</scope>
    <source>
        <strain evidence="4">dk17</strain>
    </source>
</reference>
<dbReference type="PANTHER" id="PTHR30273">
    <property type="entry name" value="PERIPLASMIC SIGNAL SENSOR AND SIGMA FACTOR ACTIVATOR FECR-RELATED"/>
    <property type="match status" value="1"/>
</dbReference>
<protein>
    <submittedName>
        <fullName evidence="3">FecR family protein</fullName>
    </submittedName>
</protein>
<accession>A0A563UC71</accession>
<evidence type="ECO:0000313" key="3">
    <source>
        <dbReference type="EMBL" id="TWR28934.1"/>
    </source>
</evidence>
<proteinExistence type="predicted"/>
<dbReference type="PANTHER" id="PTHR30273:SF2">
    <property type="entry name" value="PROTEIN FECR"/>
    <property type="match status" value="1"/>
</dbReference>
<keyword evidence="4" id="KW-1185">Reference proteome</keyword>
<dbReference type="Pfam" id="PF16344">
    <property type="entry name" value="FecR_C"/>
    <property type="match status" value="1"/>
</dbReference>